<dbReference type="PROSITE" id="PS50987">
    <property type="entry name" value="HTH_ARSR_2"/>
    <property type="match status" value="1"/>
</dbReference>
<proteinExistence type="predicted"/>
<dbReference type="CDD" id="cd00090">
    <property type="entry name" value="HTH_ARSR"/>
    <property type="match status" value="1"/>
</dbReference>
<evidence type="ECO:0000259" key="4">
    <source>
        <dbReference type="PROSITE" id="PS50987"/>
    </source>
</evidence>
<dbReference type="PANTHER" id="PTHR33154">
    <property type="entry name" value="TRANSCRIPTIONAL REGULATOR, ARSR FAMILY"/>
    <property type="match status" value="1"/>
</dbReference>
<dbReference type="PRINTS" id="PR00778">
    <property type="entry name" value="HTHARSR"/>
</dbReference>
<evidence type="ECO:0000256" key="1">
    <source>
        <dbReference type="ARBA" id="ARBA00023015"/>
    </source>
</evidence>
<reference evidence="5" key="1">
    <citation type="submission" date="2020-08" db="EMBL/GenBank/DDBJ databases">
        <title>Genome public.</title>
        <authorList>
            <person name="Liu C."/>
            <person name="Sun Q."/>
        </authorList>
    </citation>
    <scope>NUCLEOTIDE SEQUENCE</scope>
    <source>
        <strain evidence="5">NSJ-32</strain>
    </source>
</reference>
<keyword evidence="2" id="KW-0238">DNA-binding</keyword>
<dbReference type="Proteomes" id="UP000657006">
    <property type="component" value="Unassembled WGS sequence"/>
</dbReference>
<dbReference type="PANTHER" id="PTHR33154:SF33">
    <property type="entry name" value="TRANSCRIPTIONAL REPRESSOR SDPR"/>
    <property type="match status" value="1"/>
</dbReference>
<dbReference type="EMBL" id="JACRSQ010000041">
    <property type="protein sequence ID" value="MBC8545030.1"/>
    <property type="molecule type" value="Genomic_DNA"/>
</dbReference>
<dbReference type="Gene3D" id="1.10.10.10">
    <property type="entry name" value="Winged helix-like DNA-binding domain superfamily/Winged helix DNA-binding domain"/>
    <property type="match status" value="1"/>
</dbReference>
<dbReference type="InterPro" id="IPR011991">
    <property type="entry name" value="ArsR-like_HTH"/>
</dbReference>
<evidence type="ECO:0000313" key="6">
    <source>
        <dbReference type="Proteomes" id="UP000657006"/>
    </source>
</evidence>
<evidence type="ECO:0000256" key="3">
    <source>
        <dbReference type="ARBA" id="ARBA00023163"/>
    </source>
</evidence>
<comment type="caution">
    <text evidence="5">The sequence shown here is derived from an EMBL/GenBank/DDBJ whole genome shotgun (WGS) entry which is preliminary data.</text>
</comment>
<accession>A0A926I365</accession>
<keyword evidence="1" id="KW-0805">Transcription regulation</keyword>
<keyword evidence="6" id="KW-1185">Reference proteome</keyword>
<dbReference type="Pfam" id="PF01022">
    <property type="entry name" value="HTH_5"/>
    <property type="match status" value="1"/>
</dbReference>
<sequence>MGEHREDIQCLAKEFAGCRKILLALGDENRQHLILEMMQMDGCSGARVGDITEKTNLSRPAVSHHIQILKAAGILKMRREGRKNYYYFDADTEAMNRLIQMLEHARDIMELLPDRSGNK</sequence>
<dbReference type="GO" id="GO:0003700">
    <property type="term" value="F:DNA-binding transcription factor activity"/>
    <property type="evidence" value="ECO:0007669"/>
    <property type="project" value="InterPro"/>
</dbReference>
<dbReference type="InterPro" id="IPR036388">
    <property type="entry name" value="WH-like_DNA-bd_sf"/>
</dbReference>
<evidence type="ECO:0000313" key="5">
    <source>
        <dbReference type="EMBL" id="MBC8545030.1"/>
    </source>
</evidence>
<gene>
    <name evidence="5" type="ORF">H8730_15920</name>
</gene>
<dbReference type="GO" id="GO:0003677">
    <property type="term" value="F:DNA binding"/>
    <property type="evidence" value="ECO:0007669"/>
    <property type="project" value="UniProtKB-KW"/>
</dbReference>
<dbReference type="InterPro" id="IPR051081">
    <property type="entry name" value="HTH_MetalResp_TranReg"/>
</dbReference>
<name>A0A926I365_9FIRM</name>
<keyword evidence="3" id="KW-0804">Transcription</keyword>
<evidence type="ECO:0000256" key="2">
    <source>
        <dbReference type="ARBA" id="ARBA00023125"/>
    </source>
</evidence>
<organism evidence="5 6">
    <name type="scientific">Bianquea renquensis</name>
    <dbReference type="NCBI Taxonomy" id="2763661"/>
    <lineage>
        <taxon>Bacteria</taxon>
        <taxon>Bacillati</taxon>
        <taxon>Bacillota</taxon>
        <taxon>Clostridia</taxon>
        <taxon>Eubacteriales</taxon>
        <taxon>Bianqueaceae</taxon>
        <taxon>Bianquea</taxon>
    </lineage>
</organism>
<dbReference type="NCBIfam" id="NF033788">
    <property type="entry name" value="HTH_metalloreg"/>
    <property type="match status" value="1"/>
</dbReference>
<dbReference type="SMART" id="SM00418">
    <property type="entry name" value="HTH_ARSR"/>
    <property type="match status" value="1"/>
</dbReference>
<dbReference type="InterPro" id="IPR001845">
    <property type="entry name" value="HTH_ArsR_DNA-bd_dom"/>
</dbReference>
<dbReference type="InterPro" id="IPR036390">
    <property type="entry name" value="WH_DNA-bd_sf"/>
</dbReference>
<protein>
    <submittedName>
        <fullName evidence="5">Winged helix-turn-helix transcriptional regulator</fullName>
    </submittedName>
</protein>
<feature type="domain" description="HTH arsR-type" evidence="4">
    <location>
        <begin position="11"/>
        <end position="109"/>
    </location>
</feature>
<dbReference type="RefSeq" id="WP_177719183.1">
    <property type="nucleotide sequence ID" value="NZ_JACRSQ010000041.1"/>
</dbReference>
<dbReference type="SUPFAM" id="SSF46785">
    <property type="entry name" value="Winged helix' DNA-binding domain"/>
    <property type="match status" value="1"/>
</dbReference>
<dbReference type="AlphaFoldDB" id="A0A926I365"/>